<dbReference type="InterPro" id="IPR022357">
    <property type="entry name" value="MIP_CS"/>
</dbReference>
<dbReference type="EMBL" id="JALJOR010000018">
    <property type="protein sequence ID" value="KAK9804201.1"/>
    <property type="molecule type" value="Genomic_DNA"/>
</dbReference>
<feature type="transmembrane region" description="Helical" evidence="8">
    <location>
        <begin position="180"/>
        <end position="201"/>
    </location>
</feature>
<dbReference type="InterPro" id="IPR034294">
    <property type="entry name" value="Aquaporin_transptr"/>
</dbReference>
<dbReference type="Proteomes" id="UP001489004">
    <property type="component" value="Unassembled WGS sequence"/>
</dbReference>
<evidence type="ECO:0000256" key="7">
    <source>
        <dbReference type="RuleBase" id="RU000477"/>
    </source>
</evidence>
<feature type="transmembrane region" description="Helical" evidence="8">
    <location>
        <begin position="12"/>
        <end position="33"/>
    </location>
</feature>
<comment type="caution">
    <text evidence="9">The sequence shown here is derived from an EMBL/GenBank/DDBJ whole genome shotgun (WGS) entry which is preliminary data.</text>
</comment>
<evidence type="ECO:0000256" key="3">
    <source>
        <dbReference type="ARBA" id="ARBA00022692"/>
    </source>
</evidence>
<organism evidence="9 10">
    <name type="scientific">[Myrmecia] bisecta</name>
    <dbReference type="NCBI Taxonomy" id="41462"/>
    <lineage>
        <taxon>Eukaryota</taxon>
        <taxon>Viridiplantae</taxon>
        <taxon>Chlorophyta</taxon>
        <taxon>core chlorophytes</taxon>
        <taxon>Trebouxiophyceae</taxon>
        <taxon>Trebouxiales</taxon>
        <taxon>Trebouxiaceae</taxon>
        <taxon>Myrmecia</taxon>
    </lineage>
</organism>
<dbReference type="Pfam" id="PF00230">
    <property type="entry name" value="MIP"/>
    <property type="match status" value="1"/>
</dbReference>
<dbReference type="InterPro" id="IPR000425">
    <property type="entry name" value="MIP"/>
</dbReference>
<feature type="transmembrane region" description="Helical" evidence="8">
    <location>
        <begin position="101"/>
        <end position="123"/>
    </location>
</feature>
<dbReference type="GO" id="GO:0005737">
    <property type="term" value="C:cytoplasm"/>
    <property type="evidence" value="ECO:0007669"/>
    <property type="project" value="UniProtKB-ARBA"/>
</dbReference>
<feature type="transmembrane region" description="Helical" evidence="8">
    <location>
        <begin position="149"/>
        <end position="168"/>
    </location>
</feature>
<keyword evidence="4" id="KW-0677">Repeat</keyword>
<evidence type="ECO:0000256" key="1">
    <source>
        <dbReference type="ARBA" id="ARBA00004127"/>
    </source>
</evidence>
<keyword evidence="6 8" id="KW-0472">Membrane</keyword>
<evidence type="ECO:0000256" key="4">
    <source>
        <dbReference type="ARBA" id="ARBA00022737"/>
    </source>
</evidence>
<dbReference type="GO" id="GO:0019755">
    <property type="term" value="P:one-carbon compound transport"/>
    <property type="evidence" value="ECO:0007669"/>
    <property type="project" value="UniProtKB-ARBA"/>
</dbReference>
<keyword evidence="10" id="KW-1185">Reference proteome</keyword>
<name>A0AAW1P377_9CHLO</name>
<sequence length="280" mass="29049">MPGLLQIPSGRFYSGQFLAAVLAEFVGSLLFTLCGGVSPFGKAVGQVQFKTEGAVADFTPWGNGLTLAALVYITANVSGGHLNPAVTLATMVTGHISVKKGCVYILAQLVGSIFGALLTAGLVPGAEVGQGIGAVGCFHEYAGVSPGQLFGWELMMTFVLVSVVYAVAVGEPNFGIVGPLIVGLTLSAMVSIGSQYTGASLNPARVFGPTVVYHCFWNRLWIYWLGEFLGGLAAGIVAWPLYGTTAPWLLALGSWSRQPEGYDAAAGKAAHTASEDEGRV</sequence>
<proteinExistence type="inferred from homology"/>
<evidence type="ECO:0000256" key="2">
    <source>
        <dbReference type="ARBA" id="ARBA00022448"/>
    </source>
</evidence>
<dbReference type="GO" id="GO:0016020">
    <property type="term" value="C:membrane"/>
    <property type="evidence" value="ECO:0007669"/>
    <property type="project" value="InterPro"/>
</dbReference>
<protein>
    <recommendedName>
        <fullName evidence="11">Aquaporin</fullName>
    </recommendedName>
</protein>
<keyword evidence="5 8" id="KW-1133">Transmembrane helix</keyword>
<accession>A0AAW1P377</accession>
<dbReference type="PRINTS" id="PR00783">
    <property type="entry name" value="MINTRINSICP"/>
</dbReference>
<evidence type="ECO:0000256" key="8">
    <source>
        <dbReference type="SAM" id="Phobius"/>
    </source>
</evidence>
<evidence type="ECO:0000313" key="9">
    <source>
        <dbReference type="EMBL" id="KAK9804201.1"/>
    </source>
</evidence>
<evidence type="ECO:0000256" key="5">
    <source>
        <dbReference type="ARBA" id="ARBA00022989"/>
    </source>
</evidence>
<dbReference type="InterPro" id="IPR023271">
    <property type="entry name" value="Aquaporin-like"/>
</dbReference>
<evidence type="ECO:0000313" key="10">
    <source>
        <dbReference type="Proteomes" id="UP001489004"/>
    </source>
</evidence>
<keyword evidence="2 7" id="KW-0813">Transport</keyword>
<dbReference type="PANTHER" id="PTHR45665:SF9">
    <property type="entry name" value="AQUAPORIN-8"/>
    <property type="match status" value="1"/>
</dbReference>
<gene>
    <name evidence="9" type="ORF">WJX72_001022</name>
</gene>
<reference evidence="9 10" key="1">
    <citation type="journal article" date="2024" name="Nat. Commun.">
        <title>Phylogenomics reveals the evolutionary origins of lichenization in chlorophyte algae.</title>
        <authorList>
            <person name="Puginier C."/>
            <person name="Libourel C."/>
            <person name="Otte J."/>
            <person name="Skaloud P."/>
            <person name="Haon M."/>
            <person name="Grisel S."/>
            <person name="Petersen M."/>
            <person name="Berrin J.G."/>
            <person name="Delaux P.M."/>
            <person name="Dal Grande F."/>
            <person name="Keller J."/>
        </authorList>
    </citation>
    <scope>NUCLEOTIDE SEQUENCE [LARGE SCALE GENOMIC DNA]</scope>
    <source>
        <strain evidence="9 10">SAG 2043</strain>
    </source>
</reference>
<dbReference type="SUPFAM" id="SSF81338">
    <property type="entry name" value="Aquaporin-like"/>
    <property type="match status" value="1"/>
</dbReference>
<dbReference type="GO" id="GO:0015250">
    <property type="term" value="F:water channel activity"/>
    <property type="evidence" value="ECO:0007669"/>
    <property type="project" value="TreeGrafter"/>
</dbReference>
<dbReference type="PROSITE" id="PS00221">
    <property type="entry name" value="MIP"/>
    <property type="match status" value="1"/>
</dbReference>
<evidence type="ECO:0008006" key="11">
    <source>
        <dbReference type="Google" id="ProtNLM"/>
    </source>
</evidence>
<comment type="subcellular location">
    <subcellularLocation>
        <location evidence="1">Endomembrane system</location>
        <topology evidence="1">Multi-pass membrane protein</topology>
    </subcellularLocation>
</comment>
<comment type="similarity">
    <text evidence="7">Belongs to the MIP/aquaporin (TC 1.A.8) family.</text>
</comment>
<feature type="transmembrane region" description="Helical" evidence="8">
    <location>
        <begin position="221"/>
        <end position="242"/>
    </location>
</feature>
<dbReference type="PANTHER" id="PTHR45665">
    <property type="entry name" value="AQUAPORIN-8"/>
    <property type="match status" value="1"/>
</dbReference>
<dbReference type="Gene3D" id="1.20.1080.10">
    <property type="entry name" value="Glycerol uptake facilitator protein"/>
    <property type="match status" value="1"/>
</dbReference>
<keyword evidence="3 7" id="KW-0812">Transmembrane</keyword>
<dbReference type="GO" id="GO:0012505">
    <property type="term" value="C:endomembrane system"/>
    <property type="evidence" value="ECO:0007669"/>
    <property type="project" value="UniProtKB-SubCell"/>
</dbReference>
<evidence type="ECO:0000256" key="6">
    <source>
        <dbReference type="ARBA" id="ARBA00023136"/>
    </source>
</evidence>
<dbReference type="AlphaFoldDB" id="A0AAW1P377"/>